<organism evidence="1 2">
    <name type="scientific">Cupriavidus taiwanensis</name>
    <dbReference type="NCBI Taxonomy" id="164546"/>
    <lineage>
        <taxon>Bacteria</taxon>
        <taxon>Pseudomonadati</taxon>
        <taxon>Pseudomonadota</taxon>
        <taxon>Betaproteobacteria</taxon>
        <taxon>Burkholderiales</taxon>
        <taxon>Burkholderiaceae</taxon>
        <taxon>Cupriavidus</taxon>
    </lineage>
</organism>
<evidence type="ECO:0000313" key="2">
    <source>
        <dbReference type="Proteomes" id="UP000256952"/>
    </source>
</evidence>
<dbReference type="EMBL" id="OFTH01000018">
    <property type="protein sequence ID" value="SOZ59737.1"/>
    <property type="molecule type" value="Genomic_DNA"/>
</dbReference>
<gene>
    <name evidence="1" type="ORF">CBM2613_A250350</name>
</gene>
<protein>
    <submittedName>
        <fullName evidence="1">Uncharacterized protein</fullName>
    </submittedName>
</protein>
<proteinExistence type="predicted"/>
<name>A0A976AWX2_9BURK</name>
<reference evidence="1 2" key="1">
    <citation type="submission" date="2018-01" db="EMBL/GenBank/DDBJ databases">
        <authorList>
            <person name="Clerissi C."/>
        </authorList>
    </citation>
    <scope>NUCLEOTIDE SEQUENCE [LARGE SCALE GENOMIC DNA]</scope>
    <source>
        <strain evidence="1">Cupriavidus taiwanensis STM 8556</strain>
    </source>
</reference>
<dbReference type="Proteomes" id="UP000256952">
    <property type="component" value="Chromosome CBM2613_a"/>
</dbReference>
<dbReference type="AlphaFoldDB" id="A0A976AWX2"/>
<comment type="caution">
    <text evidence="1">The sequence shown here is derived from an EMBL/GenBank/DDBJ whole genome shotgun (WGS) entry which is preliminary data.</text>
</comment>
<evidence type="ECO:0000313" key="1">
    <source>
        <dbReference type="EMBL" id="SOZ59737.1"/>
    </source>
</evidence>
<accession>A0A976AWX2</accession>
<sequence length="52" mass="6170">MWWTSHEAPAQRRRTFAVPQARPLLDVQRNETARTFYFNLLNTLTTIALQHT</sequence>